<feature type="signal peptide" evidence="7">
    <location>
        <begin position="1"/>
        <end position="24"/>
    </location>
</feature>
<comment type="caution">
    <text evidence="4">Lacks conserved residue(s) required for the propagation of feature annotation.</text>
</comment>
<evidence type="ECO:0000256" key="1">
    <source>
        <dbReference type="ARBA" id="ARBA00000085"/>
    </source>
</evidence>
<dbReference type="InterPro" id="IPR036890">
    <property type="entry name" value="HATPase_C_sf"/>
</dbReference>
<feature type="transmembrane region" description="Helical" evidence="6">
    <location>
        <begin position="256"/>
        <end position="277"/>
    </location>
</feature>
<dbReference type="SMART" id="SM00448">
    <property type="entry name" value="REC"/>
    <property type="match status" value="1"/>
</dbReference>
<feature type="transmembrane region" description="Helical" evidence="6">
    <location>
        <begin position="323"/>
        <end position="343"/>
    </location>
</feature>
<keyword evidence="5" id="KW-0175">Coiled coil</keyword>
<name>A0ABV7VFZ8_9PROT</name>
<dbReference type="EC" id="2.7.13.3" evidence="2"/>
<dbReference type="SMART" id="SM00388">
    <property type="entry name" value="HisKA"/>
    <property type="match status" value="1"/>
</dbReference>
<evidence type="ECO:0000256" key="3">
    <source>
        <dbReference type="ARBA" id="ARBA00022553"/>
    </source>
</evidence>
<evidence type="ECO:0000259" key="8">
    <source>
        <dbReference type="PROSITE" id="PS50109"/>
    </source>
</evidence>
<dbReference type="Gene3D" id="1.10.287.130">
    <property type="match status" value="1"/>
</dbReference>
<feature type="transmembrane region" description="Helical" evidence="6">
    <location>
        <begin position="380"/>
        <end position="402"/>
    </location>
</feature>
<dbReference type="InterPro" id="IPR003661">
    <property type="entry name" value="HisK_dim/P_dom"/>
</dbReference>
<dbReference type="Pfam" id="PF00072">
    <property type="entry name" value="Response_reg"/>
    <property type="match status" value="1"/>
</dbReference>
<dbReference type="Gene3D" id="3.40.50.2300">
    <property type="match status" value="1"/>
</dbReference>
<keyword evidence="6" id="KW-0472">Membrane</keyword>
<dbReference type="SUPFAM" id="SSF52172">
    <property type="entry name" value="CheY-like"/>
    <property type="match status" value="1"/>
</dbReference>
<evidence type="ECO:0000313" key="10">
    <source>
        <dbReference type="EMBL" id="MFC3675741.1"/>
    </source>
</evidence>
<dbReference type="RefSeq" id="WP_379724876.1">
    <property type="nucleotide sequence ID" value="NZ_JBHRYJ010000001.1"/>
</dbReference>
<dbReference type="SUPFAM" id="SSF47384">
    <property type="entry name" value="Homodimeric domain of signal transducing histidine kinase"/>
    <property type="match status" value="1"/>
</dbReference>
<reference evidence="11" key="1">
    <citation type="journal article" date="2019" name="Int. J. Syst. Evol. Microbiol.">
        <title>The Global Catalogue of Microorganisms (GCM) 10K type strain sequencing project: providing services to taxonomists for standard genome sequencing and annotation.</title>
        <authorList>
            <consortium name="The Broad Institute Genomics Platform"/>
            <consortium name="The Broad Institute Genome Sequencing Center for Infectious Disease"/>
            <person name="Wu L."/>
            <person name="Ma J."/>
        </authorList>
    </citation>
    <scope>NUCLEOTIDE SEQUENCE [LARGE SCALE GENOMIC DNA]</scope>
    <source>
        <strain evidence="11">KCTC 42182</strain>
    </source>
</reference>
<keyword evidence="6" id="KW-1133">Transmembrane helix</keyword>
<dbReference type="EMBL" id="JBHRYJ010000001">
    <property type="protein sequence ID" value="MFC3675741.1"/>
    <property type="molecule type" value="Genomic_DNA"/>
</dbReference>
<gene>
    <name evidence="10" type="ORF">ACFOOQ_09325</name>
</gene>
<dbReference type="Proteomes" id="UP001595711">
    <property type="component" value="Unassembled WGS sequence"/>
</dbReference>
<evidence type="ECO:0000256" key="2">
    <source>
        <dbReference type="ARBA" id="ARBA00012438"/>
    </source>
</evidence>
<evidence type="ECO:0000256" key="5">
    <source>
        <dbReference type="SAM" id="Coils"/>
    </source>
</evidence>
<feature type="transmembrane region" description="Helical" evidence="6">
    <location>
        <begin position="222"/>
        <end position="241"/>
    </location>
</feature>
<feature type="domain" description="Histidine kinase" evidence="8">
    <location>
        <begin position="427"/>
        <end position="645"/>
    </location>
</feature>
<keyword evidence="3" id="KW-0597">Phosphoprotein</keyword>
<dbReference type="InterPro" id="IPR036097">
    <property type="entry name" value="HisK_dim/P_sf"/>
</dbReference>
<feature type="transmembrane region" description="Helical" evidence="6">
    <location>
        <begin position="289"/>
        <end position="311"/>
    </location>
</feature>
<dbReference type="PANTHER" id="PTHR43547">
    <property type="entry name" value="TWO-COMPONENT HISTIDINE KINASE"/>
    <property type="match status" value="1"/>
</dbReference>
<dbReference type="PROSITE" id="PS50109">
    <property type="entry name" value="HIS_KIN"/>
    <property type="match status" value="1"/>
</dbReference>
<feature type="transmembrane region" description="Helical" evidence="6">
    <location>
        <begin position="195"/>
        <end position="215"/>
    </location>
</feature>
<keyword evidence="6" id="KW-0812">Transmembrane</keyword>
<dbReference type="PANTHER" id="PTHR43547:SF2">
    <property type="entry name" value="HYBRID SIGNAL TRANSDUCTION HISTIDINE KINASE C"/>
    <property type="match status" value="1"/>
</dbReference>
<dbReference type="Pfam" id="PF00512">
    <property type="entry name" value="HisKA"/>
    <property type="match status" value="1"/>
</dbReference>
<dbReference type="InterPro" id="IPR011623">
    <property type="entry name" value="7TMR_DISM_rcpt_extracell_dom1"/>
</dbReference>
<dbReference type="InterPro" id="IPR011006">
    <property type="entry name" value="CheY-like_superfamily"/>
</dbReference>
<dbReference type="CDD" id="cd00156">
    <property type="entry name" value="REC"/>
    <property type="match status" value="1"/>
</dbReference>
<comment type="catalytic activity">
    <reaction evidence="1">
        <text>ATP + protein L-histidine = ADP + protein N-phospho-L-histidine.</text>
        <dbReference type="EC" id="2.7.13.3"/>
    </reaction>
</comment>
<evidence type="ECO:0000256" key="4">
    <source>
        <dbReference type="PROSITE-ProRule" id="PRU00169"/>
    </source>
</evidence>
<sequence>MRRPILLAVLGLAVLLFQGQPAAAAAGAPGIPDLTLPETGSLDLVEQAAVFDGQPAGAEDAAFPPEIHTAMAAAAPLPPPWPDYTIRWYAVRLHNPADGPTAQWMLRMDCDPLYLPQVTVLRDGHVVSDSRRPDARAVGVATGAALAVGQRFPIDIPPGESRVVLLRVTAIGFSALVADILPREAWTDWAARRQAIVIFTLAMIAAIGLYALVIGTTLRSSAYLLYVGHSLSLLLFWSNYYGLPADLFGYTDHSRFIYKVAGTAATAIAPLMARTMLDMPRVSPRLSRILLGLGLAGVALLLPAVLLAPWPELQRAWLRGPDWQYLLAPVVHVAIIAAAVRALPQSGAVAGFFLTGWSVYIAGTLSALAAFYGLQAFTGVVMLGAFLGAGWEALLLALALAIRLRRLQREMTAAEAQRSAHHEVMAMIGHDLRLPLNAILAATGVIEEGGLPDTLRRRLETIRRAGRILQALVSDLVDRASLSSGTLTISHRTVPLAECLREAIELLRDRIAERRLQLRLHIDPELPPWIESDELRLKQILFNLIDHAVRHATGSVVSVTAAKGRGRDGSRLLVSVHDSGTADAPPEPPRSVFRRHLSSVAGEPADSGFGLAIARDLARAMQGDIEADRSGEGGSGFHLSLPLQPANPADPPLTGLLVLLVDGTPADRETEAALLRGEGHLVRSSNAEGALTLIEQSGHDAVLLNLTAGYDGGLDLVRRIRALPRDDLANTAVIVVAGTADTALREALAALNVFDILARPPDDAALRAALARAVDAGPHKVNYAMQSRAVATVGAGAWSVTIEEFRATSRKLLQDIAAAAGPQRASLLRELASMAGAVGLDALAAMAAELARRQQVGIAVDTELAALQTLWQGSLERSRG</sequence>
<keyword evidence="11" id="KW-1185">Reference proteome</keyword>
<comment type="caution">
    <text evidence="10">The sequence shown here is derived from an EMBL/GenBank/DDBJ whole genome shotgun (WGS) entry which is preliminary data.</text>
</comment>
<dbReference type="SUPFAM" id="SSF55874">
    <property type="entry name" value="ATPase domain of HSP90 chaperone/DNA topoisomerase II/histidine kinase"/>
    <property type="match status" value="1"/>
</dbReference>
<organism evidence="10 11">
    <name type="scientific">Ferrovibrio xuzhouensis</name>
    <dbReference type="NCBI Taxonomy" id="1576914"/>
    <lineage>
        <taxon>Bacteria</taxon>
        <taxon>Pseudomonadati</taxon>
        <taxon>Pseudomonadota</taxon>
        <taxon>Alphaproteobacteria</taxon>
        <taxon>Rhodospirillales</taxon>
        <taxon>Rhodospirillaceae</taxon>
        <taxon>Ferrovibrio</taxon>
    </lineage>
</organism>
<dbReference type="Pfam" id="PF07695">
    <property type="entry name" value="7TMR-DISM_7TM"/>
    <property type="match status" value="1"/>
</dbReference>
<feature type="coiled-coil region" evidence="5">
    <location>
        <begin position="397"/>
        <end position="424"/>
    </location>
</feature>
<protein>
    <recommendedName>
        <fullName evidence="2">histidine kinase</fullName>
        <ecNumber evidence="2">2.7.13.3</ecNumber>
    </recommendedName>
</protein>
<dbReference type="SMART" id="SM00387">
    <property type="entry name" value="HATPase_c"/>
    <property type="match status" value="1"/>
</dbReference>
<evidence type="ECO:0000256" key="6">
    <source>
        <dbReference type="SAM" id="Phobius"/>
    </source>
</evidence>
<dbReference type="Gene3D" id="3.30.565.10">
    <property type="entry name" value="Histidine kinase-like ATPase, C-terminal domain"/>
    <property type="match status" value="1"/>
</dbReference>
<feature type="transmembrane region" description="Helical" evidence="6">
    <location>
        <begin position="350"/>
        <end position="374"/>
    </location>
</feature>
<dbReference type="InterPro" id="IPR001789">
    <property type="entry name" value="Sig_transdc_resp-reg_receiver"/>
</dbReference>
<proteinExistence type="predicted"/>
<feature type="domain" description="Response regulatory" evidence="9">
    <location>
        <begin position="657"/>
        <end position="774"/>
    </location>
</feature>
<evidence type="ECO:0000259" key="9">
    <source>
        <dbReference type="PROSITE" id="PS50110"/>
    </source>
</evidence>
<dbReference type="InterPro" id="IPR003594">
    <property type="entry name" value="HATPase_dom"/>
</dbReference>
<accession>A0ABV7VFZ8</accession>
<keyword evidence="7" id="KW-0732">Signal</keyword>
<dbReference type="CDD" id="cd00082">
    <property type="entry name" value="HisKA"/>
    <property type="match status" value="1"/>
</dbReference>
<dbReference type="PROSITE" id="PS50110">
    <property type="entry name" value="RESPONSE_REGULATORY"/>
    <property type="match status" value="1"/>
</dbReference>
<evidence type="ECO:0000256" key="7">
    <source>
        <dbReference type="SAM" id="SignalP"/>
    </source>
</evidence>
<evidence type="ECO:0000313" key="11">
    <source>
        <dbReference type="Proteomes" id="UP001595711"/>
    </source>
</evidence>
<dbReference type="Pfam" id="PF02518">
    <property type="entry name" value="HATPase_c"/>
    <property type="match status" value="1"/>
</dbReference>
<dbReference type="InterPro" id="IPR005467">
    <property type="entry name" value="His_kinase_dom"/>
</dbReference>
<feature type="chain" id="PRO_5045573370" description="histidine kinase" evidence="7">
    <location>
        <begin position="25"/>
        <end position="880"/>
    </location>
</feature>